<comment type="caution">
    <text evidence="1">The sequence shown here is derived from an EMBL/GenBank/DDBJ whole genome shotgun (WGS) entry which is preliminary data.</text>
</comment>
<dbReference type="AlphaFoldDB" id="A0A839RUT0"/>
<protein>
    <submittedName>
        <fullName evidence="1">Uncharacterized protein</fullName>
    </submittedName>
</protein>
<organism evidence="1 2">
    <name type="scientific">Hoyosella altamirensis</name>
    <dbReference type="NCBI Taxonomy" id="616997"/>
    <lineage>
        <taxon>Bacteria</taxon>
        <taxon>Bacillati</taxon>
        <taxon>Actinomycetota</taxon>
        <taxon>Actinomycetes</taxon>
        <taxon>Mycobacteriales</taxon>
        <taxon>Hoyosellaceae</taxon>
        <taxon>Hoyosella</taxon>
    </lineage>
</organism>
<reference evidence="1 2" key="1">
    <citation type="submission" date="2020-08" db="EMBL/GenBank/DDBJ databases">
        <title>Sequencing the genomes of 1000 actinobacteria strains.</title>
        <authorList>
            <person name="Klenk H.-P."/>
        </authorList>
    </citation>
    <scope>NUCLEOTIDE SEQUENCE [LARGE SCALE GENOMIC DNA]</scope>
    <source>
        <strain evidence="1 2">DSM 45258</strain>
    </source>
</reference>
<sequence>MVIISDPGACFGDLSGFPYRDTSGYENYRRPMLMTARRNAVGLGQTTLNA</sequence>
<evidence type="ECO:0000313" key="1">
    <source>
        <dbReference type="EMBL" id="MBB3040057.1"/>
    </source>
</evidence>
<gene>
    <name evidence="1" type="ORF">FHU29_004552</name>
</gene>
<dbReference type="Proteomes" id="UP000567922">
    <property type="component" value="Unassembled WGS sequence"/>
</dbReference>
<accession>A0A839RUT0</accession>
<name>A0A839RUT0_9ACTN</name>
<dbReference type="EMBL" id="JACHWS010000006">
    <property type="protein sequence ID" value="MBB3040057.1"/>
    <property type="molecule type" value="Genomic_DNA"/>
</dbReference>
<keyword evidence="2" id="KW-1185">Reference proteome</keyword>
<evidence type="ECO:0000313" key="2">
    <source>
        <dbReference type="Proteomes" id="UP000567922"/>
    </source>
</evidence>
<proteinExistence type="predicted"/>